<evidence type="ECO:0000313" key="4">
    <source>
        <dbReference type="Proteomes" id="UP000050360"/>
    </source>
</evidence>
<feature type="domain" description="Response regulatory" evidence="2">
    <location>
        <begin position="5"/>
        <end position="120"/>
    </location>
</feature>
<dbReference type="PANTHER" id="PTHR43228">
    <property type="entry name" value="TWO-COMPONENT RESPONSE REGULATOR"/>
    <property type="match status" value="1"/>
</dbReference>
<reference evidence="3 4" key="1">
    <citation type="submission" date="2015-09" db="EMBL/GenBank/DDBJ databases">
        <title>A metagenomics-based metabolic model of nitrate-dependent anaerobic oxidation of methane by Methanoperedens-like archaea.</title>
        <authorList>
            <person name="Arshad A."/>
            <person name="Speth D.R."/>
            <person name="De Graaf R.M."/>
            <person name="Op Den Camp H.J."/>
            <person name="Jetten M.S."/>
            <person name="Welte C.U."/>
        </authorList>
    </citation>
    <scope>NUCLEOTIDE SEQUENCE [LARGE SCALE GENOMIC DNA]</scope>
</reference>
<evidence type="ECO:0000313" key="3">
    <source>
        <dbReference type="EMBL" id="KPQ41807.1"/>
    </source>
</evidence>
<dbReference type="SMART" id="SM00448">
    <property type="entry name" value="REC"/>
    <property type="match status" value="1"/>
</dbReference>
<dbReference type="GO" id="GO:0000160">
    <property type="term" value="P:phosphorelay signal transduction system"/>
    <property type="evidence" value="ECO:0007669"/>
    <property type="project" value="InterPro"/>
</dbReference>
<accession>A0A0P7ZE73</accession>
<dbReference type="Proteomes" id="UP000050360">
    <property type="component" value="Unassembled WGS sequence"/>
</dbReference>
<organism evidence="3 4">
    <name type="scientific">Candidatus Methanoperedens nitratireducens</name>
    <dbReference type="NCBI Taxonomy" id="1392998"/>
    <lineage>
        <taxon>Archaea</taxon>
        <taxon>Methanobacteriati</taxon>
        <taxon>Methanobacteriota</taxon>
        <taxon>Stenosarchaea group</taxon>
        <taxon>Methanomicrobia</taxon>
        <taxon>Methanosarcinales</taxon>
        <taxon>ANME-2 cluster</taxon>
        <taxon>Candidatus Methanoperedentaceae</taxon>
        <taxon>Candidatus Methanoperedens</taxon>
    </lineage>
</organism>
<dbReference type="SUPFAM" id="SSF52172">
    <property type="entry name" value="CheY-like"/>
    <property type="match status" value="1"/>
</dbReference>
<evidence type="ECO:0000256" key="1">
    <source>
        <dbReference type="PROSITE-ProRule" id="PRU00169"/>
    </source>
</evidence>
<dbReference type="PANTHER" id="PTHR43228:SF6">
    <property type="entry name" value="RESPONSE REGULATOR RECEIVER"/>
    <property type="match status" value="1"/>
</dbReference>
<feature type="non-terminal residue" evidence="3">
    <location>
        <position position="153"/>
    </location>
</feature>
<dbReference type="InterPro" id="IPR052048">
    <property type="entry name" value="ST_Response_Regulator"/>
</dbReference>
<proteinExistence type="predicted"/>
<dbReference type="InterPro" id="IPR011006">
    <property type="entry name" value="CheY-like_superfamily"/>
</dbReference>
<dbReference type="InterPro" id="IPR001789">
    <property type="entry name" value="Sig_transdc_resp-reg_receiver"/>
</dbReference>
<feature type="modified residue" description="4-aspartylphosphate" evidence="1">
    <location>
        <position position="55"/>
    </location>
</feature>
<dbReference type="EMBL" id="LKCM01000301">
    <property type="protein sequence ID" value="KPQ41807.1"/>
    <property type="molecule type" value="Genomic_DNA"/>
</dbReference>
<evidence type="ECO:0000259" key="2">
    <source>
        <dbReference type="PROSITE" id="PS50110"/>
    </source>
</evidence>
<dbReference type="Pfam" id="PF00072">
    <property type="entry name" value="Response_reg"/>
    <property type="match status" value="1"/>
</dbReference>
<name>A0A0P7ZE73_9EURY</name>
<dbReference type="AlphaFoldDB" id="A0A0P7ZE73"/>
<gene>
    <name evidence="3" type="ORF">MPEBLZ_03639</name>
</gene>
<dbReference type="Gene3D" id="3.40.50.2300">
    <property type="match status" value="1"/>
</dbReference>
<comment type="caution">
    <text evidence="3">The sequence shown here is derived from an EMBL/GenBank/DDBJ whole genome shotgun (WGS) entry which is preliminary data.</text>
</comment>
<dbReference type="CDD" id="cd17534">
    <property type="entry name" value="REC_DC-like"/>
    <property type="match status" value="1"/>
</dbReference>
<dbReference type="PATRIC" id="fig|1719120.3.peg.3948"/>
<sequence length="153" mass="17443">MPQTQVMIVEDERIVAEDIRRSLQKLGYGVSSIVSSGEKAIDEVKENPPDLVLMDIVLKGKMDGIEAAGYIRSHFNIPVVYLTAYLDDIVLERAKITEPFGYIIKPFNERELHINIEIALYRHKIEKELKESRKWFSTTLKNIGDAVIATDPK</sequence>
<protein>
    <submittedName>
        <fullName evidence="3">Transcriptional regulator</fullName>
    </submittedName>
</protein>
<keyword evidence="1" id="KW-0597">Phosphoprotein</keyword>
<dbReference type="PROSITE" id="PS50110">
    <property type="entry name" value="RESPONSE_REGULATORY"/>
    <property type="match status" value="1"/>
</dbReference>